<evidence type="ECO:0000259" key="2">
    <source>
        <dbReference type="Pfam" id="PF04773"/>
    </source>
</evidence>
<proteinExistence type="predicted"/>
<dbReference type="STRING" id="1262585.BJI46_07420"/>
<dbReference type="Gene3D" id="3.55.50.30">
    <property type="match status" value="1"/>
</dbReference>
<dbReference type="GO" id="GO:0016989">
    <property type="term" value="F:sigma factor antagonist activity"/>
    <property type="evidence" value="ECO:0007669"/>
    <property type="project" value="TreeGrafter"/>
</dbReference>
<organism evidence="4 5">
    <name type="scientific">Acinetobacter qingfengensis</name>
    <dbReference type="NCBI Taxonomy" id="1262585"/>
    <lineage>
        <taxon>Bacteria</taxon>
        <taxon>Pseudomonadati</taxon>
        <taxon>Pseudomonadota</taxon>
        <taxon>Gammaproteobacteria</taxon>
        <taxon>Moraxellales</taxon>
        <taxon>Moraxellaceae</taxon>
        <taxon>Acinetobacter</taxon>
    </lineage>
</organism>
<comment type="caution">
    <text evidence="4">The sequence shown here is derived from an EMBL/GenBank/DDBJ whole genome shotgun (WGS) entry which is preliminary data.</text>
</comment>
<evidence type="ECO:0000259" key="3">
    <source>
        <dbReference type="Pfam" id="PF16220"/>
    </source>
</evidence>
<gene>
    <name evidence="4" type="ORF">BJI46_07420</name>
</gene>
<dbReference type="Gene3D" id="2.60.120.1440">
    <property type="match status" value="1"/>
</dbReference>
<dbReference type="OrthoDB" id="1099576at2"/>
<evidence type="ECO:0000313" key="5">
    <source>
        <dbReference type="Proteomes" id="UP000185895"/>
    </source>
</evidence>
<dbReference type="PIRSF" id="PIRSF018266">
    <property type="entry name" value="FecR"/>
    <property type="match status" value="1"/>
</dbReference>
<sequence>MNNDDKQVIDPEILEQAADWLVLLHSGTMTESQQTQFQQWQAAHHDHQKAIDRMNHFNKGFQQLPKQFQPKKLLKSRQRFHLHLSQKLLLVFSPFIAFWCAYQYLPWQLWQADASSNTGEIKTISLQDGSKLTLASDSHVNIQFNEHVRKIELLQGEIYIHTAKQVATHYRPFIVTTDNGSIQALGTRFSVRQNHSDQDTTVNIYQHAVAIQPIQSNVPKKTITQGQSIQFNQHHYGHTQKLQQAQPYWMQHLLVVDNKRLDQVLTEIYRYQTGTYFMDSQIKNIRVSGVFSLKNPKQSIETLAKTYHLQLDYYSQYILHVKKSN</sequence>
<dbReference type="Pfam" id="PF04773">
    <property type="entry name" value="FecR"/>
    <property type="match status" value="1"/>
</dbReference>
<evidence type="ECO:0000313" key="4">
    <source>
        <dbReference type="EMBL" id="OEY97890.1"/>
    </source>
</evidence>
<dbReference type="Proteomes" id="UP000185895">
    <property type="component" value="Unassembled WGS sequence"/>
</dbReference>
<protein>
    <submittedName>
        <fullName evidence="4">Uncharacterized protein</fullName>
    </submittedName>
</protein>
<keyword evidence="1" id="KW-0812">Transmembrane</keyword>
<dbReference type="InterPro" id="IPR006860">
    <property type="entry name" value="FecR"/>
</dbReference>
<dbReference type="AlphaFoldDB" id="A0A1E7RER4"/>
<keyword evidence="5" id="KW-1185">Reference proteome</keyword>
<dbReference type="PANTHER" id="PTHR30273:SF2">
    <property type="entry name" value="PROTEIN FECR"/>
    <property type="match status" value="1"/>
</dbReference>
<dbReference type="Pfam" id="PF16220">
    <property type="entry name" value="DUF4880"/>
    <property type="match status" value="1"/>
</dbReference>
<evidence type="ECO:0000256" key="1">
    <source>
        <dbReference type="SAM" id="Phobius"/>
    </source>
</evidence>
<keyword evidence="1" id="KW-0472">Membrane</keyword>
<dbReference type="EMBL" id="MKKK01000002">
    <property type="protein sequence ID" value="OEY97890.1"/>
    <property type="molecule type" value="Genomic_DNA"/>
</dbReference>
<feature type="transmembrane region" description="Helical" evidence="1">
    <location>
        <begin position="88"/>
        <end position="105"/>
    </location>
</feature>
<keyword evidence="1" id="KW-1133">Transmembrane helix</keyword>
<name>A0A1E7RER4_9GAMM</name>
<feature type="domain" description="FecR protein" evidence="2">
    <location>
        <begin position="114"/>
        <end position="209"/>
    </location>
</feature>
<feature type="domain" description="FecR N-terminal" evidence="3">
    <location>
        <begin position="15"/>
        <end position="55"/>
    </location>
</feature>
<dbReference type="InterPro" id="IPR012373">
    <property type="entry name" value="Ferrdict_sens_TM"/>
</dbReference>
<dbReference type="RefSeq" id="WP_070068644.1">
    <property type="nucleotide sequence ID" value="NZ_MKKK01000002.1"/>
</dbReference>
<accession>A0A1E7RER4</accession>
<reference evidence="4 5" key="1">
    <citation type="submission" date="2016-09" db="EMBL/GenBank/DDBJ databases">
        <authorList>
            <person name="Capua I."/>
            <person name="De Benedictis P."/>
            <person name="Joannis T."/>
            <person name="Lombin L.H."/>
            <person name="Cattoli G."/>
        </authorList>
    </citation>
    <scope>NUCLEOTIDE SEQUENCE [LARGE SCALE GENOMIC DNA]</scope>
    <source>
        <strain evidence="4 5">ANC 4671</strain>
    </source>
</reference>
<dbReference type="PANTHER" id="PTHR30273">
    <property type="entry name" value="PERIPLASMIC SIGNAL SENSOR AND SIGMA FACTOR ACTIVATOR FECR-RELATED"/>
    <property type="match status" value="1"/>
</dbReference>
<dbReference type="InterPro" id="IPR032623">
    <property type="entry name" value="FecR_N"/>
</dbReference>